<feature type="domain" description="Ion transport" evidence="12">
    <location>
        <begin position="23"/>
        <end position="216"/>
    </location>
</feature>
<dbReference type="InterPro" id="IPR005821">
    <property type="entry name" value="Ion_trans_dom"/>
</dbReference>
<protein>
    <submittedName>
        <fullName evidence="13">Ion transporter</fullName>
    </submittedName>
</protein>
<evidence type="ECO:0000256" key="8">
    <source>
        <dbReference type="ARBA" id="ARBA00023065"/>
    </source>
</evidence>
<dbReference type="PANTHER" id="PTHR10027">
    <property type="entry name" value="CALCIUM-ACTIVATED POTASSIUM CHANNEL ALPHA CHAIN"/>
    <property type="match status" value="1"/>
</dbReference>
<reference evidence="13 14" key="1">
    <citation type="journal article" date="2019" name="Appl. Environ. Microbiol.">
        <title>Co-occurrence of broad and narrow host-range viruses infecting the toxic bloom-forming cyanobacterium Microcystis aeruginosa.</title>
        <authorList>
            <person name="Morimoto D."/>
            <person name="Tominaga K."/>
            <person name="Nishimura Y."/>
            <person name="Yoshida N."/>
            <person name="Kimura S."/>
            <person name="Sako Y."/>
            <person name="Yoshida T."/>
        </authorList>
    </citation>
    <scope>NUCLEOTIDE SEQUENCE [LARGE SCALE GENOMIC DNA]</scope>
    <source>
        <strain evidence="13 14">11-30S32</strain>
    </source>
</reference>
<evidence type="ECO:0000313" key="14">
    <source>
        <dbReference type="Proteomes" id="UP000321223"/>
    </source>
</evidence>
<evidence type="ECO:0000256" key="3">
    <source>
        <dbReference type="ARBA" id="ARBA00022538"/>
    </source>
</evidence>
<keyword evidence="2" id="KW-0813">Transport</keyword>
<dbReference type="Pfam" id="PF00520">
    <property type="entry name" value="Ion_trans"/>
    <property type="match status" value="1"/>
</dbReference>
<evidence type="ECO:0000259" key="12">
    <source>
        <dbReference type="Pfam" id="PF00520"/>
    </source>
</evidence>
<keyword evidence="5" id="KW-0631">Potassium channel</keyword>
<keyword evidence="9 11" id="KW-0472">Membrane</keyword>
<evidence type="ECO:0000256" key="9">
    <source>
        <dbReference type="ARBA" id="ARBA00023136"/>
    </source>
</evidence>
<dbReference type="InterPro" id="IPR047871">
    <property type="entry name" value="K_chnl_Slo-like"/>
</dbReference>
<sequence>MLPFRTKIAFYLEDVTTAIGLTVNLLILALILLSLGIYVAQTYPLSATWQMWLRQLDWGILSLFSLEYLIRFWCAESKLGFVFNIFSILDLLSILPLFFGFFDIRFFRIFRWFRILRVIRFFGSDLSIFRIKTSDQIVFTRILLTLFSIIFVYAGLIYQIEHPINPQVYRTFFDAFYFAVVTMTTVGFGDVTPLSDGGKMVTVLMILTGVLLIPLQISTLTKQLLKSGTQIDYPCPDCGFPRHDIDANFCKNCGAELLKKPD</sequence>
<proteinExistence type="predicted"/>
<dbReference type="SUPFAM" id="SSF81324">
    <property type="entry name" value="Voltage-gated potassium channels"/>
    <property type="match status" value="1"/>
</dbReference>
<evidence type="ECO:0000256" key="11">
    <source>
        <dbReference type="SAM" id="Phobius"/>
    </source>
</evidence>
<feature type="transmembrane region" description="Helical" evidence="11">
    <location>
        <begin position="52"/>
        <end position="73"/>
    </location>
</feature>
<keyword evidence="4 11" id="KW-0812">Transmembrane</keyword>
<keyword evidence="7 11" id="KW-1133">Transmembrane helix</keyword>
<dbReference type="PANTHER" id="PTHR10027:SF10">
    <property type="entry name" value="SLOWPOKE 2, ISOFORM D"/>
    <property type="match status" value="1"/>
</dbReference>
<feature type="transmembrane region" description="Helical" evidence="11">
    <location>
        <begin position="20"/>
        <end position="40"/>
    </location>
</feature>
<dbReference type="Gene3D" id="1.20.120.350">
    <property type="entry name" value="Voltage-gated potassium channels. Chain C"/>
    <property type="match status" value="1"/>
</dbReference>
<feature type="transmembrane region" description="Helical" evidence="11">
    <location>
        <begin position="168"/>
        <end position="188"/>
    </location>
</feature>
<keyword evidence="8" id="KW-0406">Ion transport</keyword>
<name>A0A510PES8_MICAE</name>
<evidence type="ECO:0000256" key="2">
    <source>
        <dbReference type="ARBA" id="ARBA00022448"/>
    </source>
</evidence>
<feature type="transmembrane region" description="Helical" evidence="11">
    <location>
        <begin position="79"/>
        <end position="102"/>
    </location>
</feature>
<keyword evidence="3" id="KW-0633">Potassium transport</keyword>
<evidence type="ECO:0000313" key="13">
    <source>
        <dbReference type="EMBL" id="GCA92272.1"/>
    </source>
</evidence>
<keyword evidence="10" id="KW-0407">Ion channel</keyword>
<dbReference type="Gene3D" id="1.10.287.70">
    <property type="match status" value="1"/>
</dbReference>
<accession>A0A510PES8</accession>
<gene>
    <name evidence="13" type="ORF">MAE30S32_09240</name>
</gene>
<feature type="transmembrane region" description="Helical" evidence="11">
    <location>
        <begin position="137"/>
        <end position="156"/>
    </location>
</feature>
<dbReference type="InterPro" id="IPR027359">
    <property type="entry name" value="Volt_channel_dom_sf"/>
</dbReference>
<dbReference type="Proteomes" id="UP000321223">
    <property type="component" value="Unassembled WGS sequence"/>
</dbReference>
<feature type="transmembrane region" description="Helical" evidence="11">
    <location>
        <begin position="200"/>
        <end position="217"/>
    </location>
</feature>
<evidence type="ECO:0000256" key="5">
    <source>
        <dbReference type="ARBA" id="ARBA00022826"/>
    </source>
</evidence>
<comment type="caution">
    <text evidence="13">The sequence shown here is derived from an EMBL/GenBank/DDBJ whole genome shotgun (WGS) entry which is preliminary data.</text>
</comment>
<dbReference type="EMBL" id="BHVU01000034">
    <property type="protein sequence ID" value="GCA92272.1"/>
    <property type="molecule type" value="Genomic_DNA"/>
</dbReference>
<evidence type="ECO:0000256" key="1">
    <source>
        <dbReference type="ARBA" id="ARBA00004141"/>
    </source>
</evidence>
<keyword evidence="6" id="KW-0630">Potassium</keyword>
<evidence type="ECO:0000256" key="4">
    <source>
        <dbReference type="ARBA" id="ARBA00022692"/>
    </source>
</evidence>
<dbReference type="AlphaFoldDB" id="A0A510PES8"/>
<dbReference type="GO" id="GO:0005267">
    <property type="term" value="F:potassium channel activity"/>
    <property type="evidence" value="ECO:0007669"/>
    <property type="project" value="UniProtKB-KW"/>
</dbReference>
<evidence type="ECO:0000256" key="6">
    <source>
        <dbReference type="ARBA" id="ARBA00022958"/>
    </source>
</evidence>
<dbReference type="PRINTS" id="PR00169">
    <property type="entry name" value="KCHANNEL"/>
</dbReference>
<dbReference type="RefSeq" id="WP_147069239.1">
    <property type="nucleotide sequence ID" value="NZ_BHVU01000034.1"/>
</dbReference>
<comment type="subcellular location">
    <subcellularLocation>
        <location evidence="1">Membrane</location>
        <topology evidence="1">Multi-pass membrane protein</topology>
    </subcellularLocation>
</comment>
<organism evidence="13 14">
    <name type="scientific">Microcystis aeruginosa 11-30S32</name>
    <dbReference type="NCBI Taxonomy" id="2358142"/>
    <lineage>
        <taxon>Bacteria</taxon>
        <taxon>Bacillati</taxon>
        <taxon>Cyanobacteriota</taxon>
        <taxon>Cyanophyceae</taxon>
        <taxon>Oscillatoriophycideae</taxon>
        <taxon>Chroococcales</taxon>
        <taxon>Microcystaceae</taxon>
        <taxon>Microcystis</taxon>
    </lineage>
</organism>
<evidence type="ECO:0000256" key="10">
    <source>
        <dbReference type="ARBA" id="ARBA00023303"/>
    </source>
</evidence>
<evidence type="ECO:0000256" key="7">
    <source>
        <dbReference type="ARBA" id="ARBA00022989"/>
    </source>
</evidence>
<dbReference type="GO" id="GO:0016020">
    <property type="term" value="C:membrane"/>
    <property type="evidence" value="ECO:0007669"/>
    <property type="project" value="UniProtKB-SubCell"/>
</dbReference>